<dbReference type="SUPFAM" id="SSF74650">
    <property type="entry name" value="Galactose mutarotase-like"/>
    <property type="match status" value="1"/>
</dbReference>
<dbReference type="STRING" id="1279009.ADICEAN_04009"/>
<dbReference type="OrthoDB" id="9795355at2"/>
<dbReference type="eggNOG" id="COG2017">
    <property type="taxonomic scope" value="Bacteria"/>
</dbReference>
<evidence type="ECO:0000256" key="3">
    <source>
        <dbReference type="ARBA" id="ARBA00022837"/>
    </source>
</evidence>
<reference evidence="4 5" key="1">
    <citation type="journal article" date="2013" name="Genome Announc.">
        <title>Draft Genome Sequence of Cesiribacter andamanensis Strain AMV16T, Isolated from a Soil Sample from a Mud Volcano in the Andaman Islands, India.</title>
        <authorList>
            <person name="Shivaji S."/>
            <person name="Ara S."/>
            <person name="Begum Z."/>
            <person name="Srinivas T.N."/>
            <person name="Singh A."/>
            <person name="Kumar Pinnaka A."/>
        </authorList>
    </citation>
    <scope>NUCLEOTIDE SEQUENCE [LARGE SCALE GENOMIC DNA]</scope>
    <source>
        <strain evidence="4 5">AMV16</strain>
    </source>
</reference>
<evidence type="ECO:0000256" key="2">
    <source>
        <dbReference type="ARBA" id="ARBA00011245"/>
    </source>
</evidence>
<dbReference type="GO" id="GO:0030246">
    <property type="term" value="F:carbohydrate binding"/>
    <property type="evidence" value="ECO:0007669"/>
    <property type="project" value="InterPro"/>
</dbReference>
<accession>M7MWT1</accession>
<dbReference type="GO" id="GO:0005975">
    <property type="term" value="P:carbohydrate metabolic process"/>
    <property type="evidence" value="ECO:0007669"/>
    <property type="project" value="InterPro"/>
</dbReference>
<dbReference type="PANTHER" id="PTHR11122:SF13">
    <property type="entry name" value="GLUCOSE-6-PHOSPHATE 1-EPIMERASE"/>
    <property type="match status" value="1"/>
</dbReference>
<dbReference type="Gene3D" id="2.70.98.10">
    <property type="match status" value="1"/>
</dbReference>
<dbReference type="RefSeq" id="WP_009197384.1">
    <property type="nucleotide sequence ID" value="NZ_AODQ01000174.1"/>
</dbReference>
<dbReference type="Pfam" id="PF01263">
    <property type="entry name" value="Aldose_epim"/>
    <property type="match status" value="1"/>
</dbReference>
<dbReference type="PANTHER" id="PTHR11122">
    <property type="entry name" value="APOSPORY-ASSOCIATED PROTEIN C-RELATED"/>
    <property type="match status" value="1"/>
</dbReference>
<keyword evidence="3" id="KW-0106">Calcium</keyword>
<keyword evidence="5" id="KW-1185">Reference proteome</keyword>
<dbReference type="InterPro" id="IPR008183">
    <property type="entry name" value="Aldose_1/G6P_1-epimerase"/>
</dbReference>
<comment type="caution">
    <text evidence="4">The sequence shown here is derived from an EMBL/GenBank/DDBJ whole genome shotgun (WGS) entry which is preliminary data.</text>
</comment>
<protein>
    <submittedName>
        <fullName evidence="4">Aldose 1-epimerase</fullName>
        <ecNumber evidence="4">5.1.3.3</ecNumber>
    </submittedName>
</protein>
<comment type="cofactor">
    <cofactor evidence="1">
        <name>Ca(2+)</name>
        <dbReference type="ChEBI" id="CHEBI:29108"/>
    </cofactor>
</comment>
<dbReference type="EC" id="5.1.3.3" evidence="4"/>
<gene>
    <name evidence="4" type="primary">galM</name>
    <name evidence="4" type="ORF">ADICEAN_04009</name>
</gene>
<dbReference type="InterPro" id="IPR011013">
    <property type="entry name" value="Gal_mutarotase_sf_dom"/>
</dbReference>
<evidence type="ECO:0000256" key="1">
    <source>
        <dbReference type="ARBA" id="ARBA00001913"/>
    </source>
</evidence>
<dbReference type="InterPro" id="IPR014718">
    <property type="entry name" value="GH-type_carb-bd"/>
</dbReference>
<evidence type="ECO:0000313" key="5">
    <source>
        <dbReference type="Proteomes" id="UP000011910"/>
    </source>
</evidence>
<keyword evidence="4" id="KW-0413">Isomerase</keyword>
<dbReference type="EMBL" id="AODQ01000174">
    <property type="protein sequence ID" value="EMR00873.1"/>
    <property type="molecule type" value="Genomic_DNA"/>
</dbReference>
<dbReference type="InterPro" id="IPR037481">
    <property type="entry name" value="LacX"/>
</dbReference>
<organism evidence="4 5">
    <name type="scientific">Cesiribacter andamanensis AMV16</name>
    <dbReference type="NCBI Taxonomy" id="1279009"/>
    <lineage>
        <taxon>Bacteria</taxon>
        <taxon>Pseudomonadati</taxon>
        <taxon>Bacteroidota</taxon>
        <taxon>Cytophagia</taxon>
        <taxon>Cytophagales</taxon>
        <taxon>Cesiribacteraceae</taxon>
        <taxon>Cesiribacter</taxon>
    </lineage>
</organism>
<evidence type="ECO:0000313" key="4">
    <source>
        <dbReference type="EMBL" id="EMR00873.1"/>
    </source>
</evidence>
<dbReference type="Proteomes" id="UP000011910">
    <property type="component" value="Unassembled WGS sequence"/>
</dbReference>
<name>M7MWT1_9BACT</name>
<dbReference type="AlphaFoldDB" id="M7MWT1"/>
<dbReference type="CDD" id="cd09024">
    <property type="entry name" value="Aldose_epim_lacX"/>
    <property type="match status" value="1"/>
</dbReference>
<comment type="subunit">
    <text evidence="2">Monomer.</text>
</comment>
<sequence>MLHTLQNTLVSASFKEQGAELCSLRRKDTGLEYLWEGNADIWGRHAPILFPIVGRLRDNTYRLEGREYSLPQHGFARDKSWQTAKEGADRLLFRLTSDADTRQHYPFDFELLLGYHLEENRLSTTYRVKNTGAAELPFSIGAHPGFRCPLLPNEAFSDYYLEFEKAETLERQLLQHGLRTGKTSPVLNGQLHLPLNEALFKDDALVFAGVRSSYVVLKSRKNTHSIRVDIEGFPYLGIWTKSGGAPFICLEPWYGVTDPAEARQQDFRKKEGIQRLAAGQQFECSYAITVE</sequence>
<dbReference type="GO" id="GO:0004034">
    <property type="term" value="F:aldose 1-epimerase activity"/>
    <property type="evidence" value="ECO:0007669"/>
    <property type="project" value="UniProtKB-EC"/>
</dbReference>
<proteinExistence type="predicted"/>